<feature type="transmembrane region" description="Helical" evidence="2">
    <location>
        <begin position="113"/>
        <end position="135"/>
    </location>
</feature>
<comment type="caution">
    <text evidence="4">The sequence shown here is derived from an EMBL/GenBank/DDBJ whole genome shotgun (WGS) entry which is preliminary data.</text>
</comment>
<evidence type="ECO:0000256" key="2">
    <source>
        <dbReference type="SAM" id="Phobius"/>
    </source>
</evidence>
<gene>
    <name evidence="4" type="ORF">SEMRO_72_G039630.1</name>
</gene>
<dbReference type="EMBL" id="CAICTM010000071">
    <property type="protein sequence ID" value="CAB9499919.1"/>
    <property type="molecule type" value="Genomic_DNA"/>
</dbReference>
<evidence type="ECO:0000256" key="1">
    <source>
        <dbReference type="SAM" id="MobiDB-lite"/>
    </source>
</evidence>
<evidence type="ECO:0000313" key="5">
    <source>
        <dbReference type="Proteomes" id="UP001153069"/>
    </source>
</evidence>
<keyword evidence="2" id="KW-1133">Transmembrane helix</keyword>
<name>A0A9N8DFR5_9STRA</name>
<keyword evidence="3" id="KW-0732">Signal</keyword>
<feature type="transmembrane region" description="Helical" evidence="2">
    <location>
        <begin position="180"/>
        <end position="197"/>
    </location>
</feature>
<dbReference type="AlphaFoldDB" id="A0A9N8DFR5"/>
<feature type="transmembrane region" description="Helical" evidence="2">
    <location>
        <begin position="339"/>
        <end position="357"/>
    </location>
</feature>
<proteinExistence type="predicted"/>
<feature type="transmembrane region" description="Helical" evidence="2">
    <location>
        <begin position="369"/>
        <end position="386"/>
    </location>
</feature>
<accession>A0A9N8DFR5</accession>
<feature type="chain" id="PRO_5040371688" evidence="3">
    <location>
        <begin position="22"/>
        <end position="393"/>
    </location>
</feature>
<feature type="transmembrane region" description="Helical" evidence="2">
    <location>
        <begin position="306"/>
        <end position="327"/>
    </location>
</feature>
<evidence type="ECO:0000313" key="4">
    <source>
        <dbReference type="EMBL" id="CAB9499919.1"/>
    </source>
</evidence>
<dbReference type="Proteomes" id="UP001153069">
    <property type="component" value="Unassembled WGS sequence"/>
</dbReference>
<reference evidence="4" key="1">
    <citation type="submission" date="2020-06" db="EMBL/GenBank/DDBJ databases">
        <authorList>
            <consortium name="Plant Systems Biology data submission"/>
        </authorList>
    </citation>
    <scope>NUCLEOTIDE SEQUENCE</scope>
    <source>
        <strain evidence="4">D6</strain>
    </source>
</reference>
<evidence type="ECO:0000256" key="3">
    <source>
        <dbReference type="SAM" id="SignalP"/>
    </source>
</evidence>
<keyword evidence="2" id="KW-0472">Membrane</keyword>
<feature type="compositionally biased region" description="Polar residues" evidence="1">
    <location>
        <begin position="38"/>
        <end position="65"/>
    </location>
</feature>
<keyword evidence="2" id="KW-0812">Transmembrane</keyword>
<dbReference type="OrthoDB" id="48158at2759"/>
<feature type="compositionally biased region" description="Acidic residues" evidence="1">
    <location>
        <begin position="86"/>
        <end position="98"/>
    </location>
</feature>
<feature type="signal peptide" evidence="3">
    <location>
        <begin position="1"/>
        <end position="21"/>
    </location>
</feature>
<keyword evidence="5" id="KW-1185">Reference proteome</keyword>
<feature type="transmembrane region" description="Helical" evidence="2">
    <location>
        <begin position="142"/>
        <end position="160"/>
    </location>
</feature>
<organism evidence="4 5">
    <name type="scientific">Seminavis robusta</name>
    <dbReference type="NCBI Taxonomy" id="568900"/>
    <lineage>
        <taxon>Eukaryota</taxon>
        <taxon>Sar</taxon>
        <taxon>Stramenopiles</taxon>
        <taxon>Ochrophyta</taxon>
        <taxon>Bacillariophyta</taxon>
        <taxon>Bacillariophyceae</taxon>
        <taxon>Bacillariophycidae</taxon>
        <taxon>Naviculales</taxon>
        <taxon>Naviculaceae</taxon>
        <taxon>Seminavis</taxon>
    </lineage>
</organism>
<sequence>MAKLSTLVASSLLLLATLATAFQNVRFQPCRTNRAHQSHPSSLHQALDTGSSRHTATRLSAQMPTRPSWFRRTDNNKPETVLSMSDNDDNNTPDDDDDKTAKKVAGRKKRVLMGYRLSAVIYALLSIATLVPAFVKPQLTAMALNYAGGPVLAGGVAYILTSAATNDRLGSDTYKRLNLMLSKFGLAWLLAAILVTQRTATPLSRGAKIVCNPLVVLASLSATINGIKGWGYGVKGWDKKGDASFGNDLVGLFQSSMGVFVSAIPDASSGIYLLGTLFSAGLLVKKAIELGELILGGGGAATGAQLAVRILAMAKLQLLAGVIFVLMDAAKRKRLSGSTFVELNVLSSIVWLGMGAFLKNVGQAKSSTLAFVFGSFSLLTGLQFYVKNKRSAN</sequence>
<protein>
    <submittedName>
        <fullName evidence="4">Uncharacterized protein</fullName>
    </submittedName>
</protein>
<feature type="region of interest" description="Disordered" evidence="1">
    <location>
        <begin position="33"/>
        <end position="103"/>
    </location>
</feature>